<sequence length="159" mass="18535">MVNQKLDFLLRKNKGKIKREIYKNMFIESGFKEEDLKDVELQESDRLLTKIRDIFPLINEDTEILVGNRISDSKLLSNVLKERDGQSYCYVFSDDVDICGMYIVKAEKAQKYCLNVAKFGYSRTCFVIDINFNFSATINYDGNLETDIFDIHVKSKQQS</sequence>
<keyword evidence="2" id="KW-1185">Reference proteome</keyword>
<dbReference type="Proteomes" id="UP001517367">
    <property type="component" value="Unassembled WGS sequence"/>
</dbReference>
<dbReference type="EMBL" id="SRMP02000001">
    <property type="protein sequence ID" value="MFN0290104.1"/>
    <property type="molecule type" value="Genomic_DNA"/>
</dbReference>
<evidence type="ECO:0000313" key="2">
    <source>
        <dbReference type="Proteomes" id="UP001517367"/>
    </source>
</evidence>
<comment type="caution">
    <text evidence="1">The sequence shown here is derived from an EMBL/GenBank/DDBJ whole genome shotgun (WGS) entry which is preliminary data.</text>
</comment>
<dbReference type="RefSeq" id="WP_138727699.1">
    <property type="nucleotide sequence ID" value="NZ_SRMP02000001.1"/>
</dbReference>
<protein>
    <submittedName>
        <fullName evidence="1">Uncharacterized protein</fullName>
    </submittedName>
</protein>
<organism evidence="1 2">
    <name type="scientific">Pedobacter helvus</name>
    <dbReference type="NCBI Taxonomy" id="2563444"/>
    <lineage>
        <taxon>Bacteria</taxon>
        <taxon>Pseudomonadati</taxon>
        <taxon>Bacteroidota</taxon>
        <taxon>Sphingobacteriia</taxon>
        <taxon>Sphingobacteriales</taxon>
        <taxon>Sphingobacteriaceae</taxon>
        <taxon>Pedobacter</taxon>
    </lineage>
</organism>
<proteinExistence type="predicted"/>
<name>A0ABW9JCH4_9SPHI</name>
<reference evidence="1 2" key="1">
    <citation type="submission" date="2024-12" db="EMBL/GenBank/DDBJ databases">
        <authorList>
            <person name="Hu S."/>
        </authorList>
    </citation>
    <scope>NUCLEOTIDE SEQUENCE [LARGE SCALE GENOMIC DNA]</scope>
    <source>
        <strain evidence="1 2">P-25</strain>
    </source>
</reference>
<evidence type="ECO:0000313" key="1">
    <source>
        <dbReference type="EMBL" id="MFN0290104.1"/>
    </source>
</evidence>
<gene>
    <name evidence="1" type="ORF">E5L68_001810</name>
</gene>
<accession>A0ABW9JCH4</accession>